<dbReference type="Gene3D" id="1.10.287.1490">
    <property type="match status" value="1"/>
</dbReference>
<sequence>MGRTAAQRAQFRAMQQKNAERYDAEREVAEKENEDTEATYPARTTTKRPSLRSQLDSAREELVSAHDALSAAEVACKQHERTIAFHKHTIASLQRQLDQSQSQIDLLTIQLANSRVQVEELASELGGVYDGLKKESAKVTRLKQDREKAKGVAGAREAALVQELAAKNASIDLQRQHTSTLDTQLAQAKLIADENRAKTKAIQAEREKYKKQAQRAKSALEHTRKTLKALQTWDPMDPLNRNMYGGHTRRLMRRLDGVGVSSKHIGKVISIVASELGVRVKRVPSARTARMVVKEAGLLSKVKLGREVALAKKIGASSDGTSIKRVTYEARHLRLRVPDYKNPAGKPAFKTMVLDLDHAHDHTAQTQFEGDMAAGAAITNAYRNSPIYDAEAAPLDPKDFLRKMRWQNMDHAADGKAKLDLTRAAKLWIVREDLAKEKWAAMEELDRFNAVCAVGDKDLEKEFSAKVVAEWSLDQRKEGREALAIQRIGDTVLKQLPEDQQRDADILFAGCMCHKDLNAFKYAVDALEAMWPRDDRPALLANKANDAVIRLSEDPSSAAVQNALESSTCGAMKLVALSAMTFRNANDITGYQQLTENFLELRKRDLYPTEITAGLVKPAQPFPDFQHCRFQTGGQGAAELFKFLPLYIELVQTVADSKVKSGDLNHVESNLLKGYKCAKTRTELAAISLYAVTVSWPYMRYARGGGSDGGGLINIIGTIPMHPSLVPFCRRLAANPSLILDAQTPEAELTIDGQPFMDPLVVTMVREHASELPRLAEAITAVFTGGTTGWTIFTEEFEDDGPIAQLTAAEKDEIDIDSTNCKNEGELFSLIYSIVDTPQGLLGYSRQQKLKNPSGTIKLFRARAMYRRNGTEDFIAAHASGRDMTVWAMREARREDGDGSEKDFRLERAKRMIAKATANVARLEKRRQEEAERRALLIATPVILEAPKLNMLTVKQLTAQMRIHWQIFKDPVLVAIPNKGVLKKKEPLLRAVKEAVVRHLIRMDNARRQRENSAEPDELDIHNDEDEDMDDGSEWGGIATDNETENVPQMDAEMVEGPGSVIQGMDEDVNEDASPPAKENTPLFLSPHLAACLPPSPSLPPLAAFNRPTHIKPPASSPTRIQLQPAKQAPASNCNSGAAPDSHPNQRQERPTVHLLTRQPPLVHQAQRPTSPVATSTTSELDRSSSRRGLRHTELEYLFSAWSTSRTRPTSVPDDQPEVPDDQPELGASIVGGLVGAQSTLPALPDTAADTSVSFWCSVSVYHRSRRQ</sequence>
<gene>
    <name evidence="3" type="ORF">MCHLO_04303</name>
</gene>
<feature type="coiled-coil region" evidence="1">
    <location>
        <begin position="192"/>
        <end position="230"/>
    </location>
</feature>
<name>A0ABQ0L6L7_MYCCL</name>
<feature type="region of interest" description="Disordered" evidence="2">
    <location>
        <begin position="1103"/>
        <end position="1189"/>
    </location>
</feature>
<evidence type="ECO:0000313" key="3">
    <source>
        <dbReference type="EMBL" id="GAT46804.1"/>
    </source>
</evidence>
<feature type="region of interest" description="Disordered" evidence="2">
    <location>
        <begin position="1060"/>
        <end position="1082"/>
    </location>
</feature>
<organism evidence="3 4">
    <name type="scientific">Mycena chlorophos</name>
    <name type="common">Agaric fungus</name>
    <name type="synonym">Agaricus chlorophos</name>
    <dbReference type="NCBI Taxonomy" id="658473"/>
    <lineage>
        <taxon>Eukaryota</taxon>
        <taxon>Fungi</taxon>
        <taxon>Dikarya</taxon>
        <taxon>Basidiomycota</taxon>
        <taxon>Agaricomycotina</taxon>
        <taxon>Agaricomycetes</taxon>
        <taxon>Agaricomycetidae</taxon>
        <taxon>Agaricales</taxon>
        <taxon>Marasmiineae</taxon>
        <taxon>Mycenaceae</taxon>
        <taxon>Mycena</taxon>
    </lineage>
</organism>
<keyword evidence="1" id="KW-0175">Coiled coil</keyword>
<feature type="coiled-coil region" evidence="1">
    <location>
        <begin position="906"/>
        <end position="933"/>
    </location>
</feature>
<feature type="region of interest" description="Disordered" evidence="2">
    <location>
        <begin position="1"/>
        <end position="52"/>
    </location>
</feature>
<evidence type="ECO:0000256" key="1">
    <source>
        <dbReference type="SAM" id="Coils"/>
    </source>
</evidence>
<evidence type="ECO:0000256" key="2">
    <source>
        <dbReference type="SAM" id="MobiDB-lite"/>
    </source>
</evidence>
<evidence type="ECO:0000313" key="4">
    <source>
        <dbReference type="Proteomes" id="UP000815677"/>
    </source>
</evidence>
<feature type="compositionally biased region" description="Basic and acidic residues" evidence="2">
    <location>
        <begin position="1180"/>
        <end position="1189"/>
    </location>
</feature>
<dbReference type="Proteomes" id="UP000815677">
    <property type="component" value="Unassembled WGS sequence"/>
</dbReference>
<feature type="coiled-coil region" evidence="1">
    <location>
        <begin position="76"/>
        <end position="124"/>
    </location>
</feature>
<feature type="region of interest" description="Disordered" evidence="2">
    <location>
        <begin position="1204"/>
        <end position="1227"/>
    </location>
</feature>
<feature type="compositionally biased region" description="Acidic residues" evidence="2">
    <location>
        <begin position="1014"/>
        <end position="1033"/>
    </location>
</feature>
<keyword evidence="4" id="KW-1185">Reference proteome</keyword>
<protein>
    <submittedName>
        <fullName evidence="3">Uncharacterized protein</fullName>
    </submittedName>
</protein>
<proteinExistence type="predicted"/>
<feature type="compositionally biased region" description="Acidic residues" evidence="2">
    <location>
        <begin position="1215"/>
        <end position="1224"/>
    </location>
</feature>
<reference evidence="3" key="1">
    <citation type="submission" date="2014-09" db="EMBL/GenBank/DDBJ databases">
        <title>Genome sequence of the luminous mushroom Mycena chlorophos for searching fungal bioluminescence genes.</title>
        <authorList>
            <person name="Tanaka Y."/>
            <person name="Kasuga D."/>
            <person name="Oba Y."/>
            <person name="Hase S."/>
            <person name="Sato K."/>
            <person name="Oba Y."/>
            <person name="Sakakibara Y."/>
        </authorList>
    </citation>
    <scope>NUCLEOTIDE SEQUENCE</scope>
</reference>
<feature type="compositionally biased region" description="Low complexity" evidence="2">
    <location>
        <begin position="1"/>
        <end position="16"/>
    </location>
</feature>
<feature type="compositionally biased region" description="Basic and acidic residues" evidence="2">
    <location>
        <begin position="18"/>
        <end position="31"/>
    </location>
</feature>
<feature type="compositionally biased region" description="Polar residues" evidence="2">
    <location>
        <begin position="1167"/>
        <end position="1179"/>
    </location>
</feature>
<feature type="region of interest" description="Disordered" evidence="2">
    <location>
        <begin position="1007"/>
        <end position="1046"/>
    </location>
</feature>
<accession>A0ABQ0L6L7</accession>
<dbReference type="EMBL" id="DF842801">
    <property type="protein sequence ID" value="GAT46804.1"/>
    <property type="molecule type" value="Genomic_DNA"/>
</dbReference>